<dbReference type="EMBL" id="BAFO02000032">
    <property type="protein sequence ID" value="GAD85738.1"/>
    <property type="molecule type" value="Genomic_DNA"/>
</dbReference>
<evidence type="ECO:0000256" key="1">
    <source>
        <dbReference type="SAM" id="MobiDB-lite"/>
    </source>
</evidence>
<proteinExistence type="predicted"/>
<dbReference type="AlphaFoldDB" id="U5EH98"/>
<name>U5EH98_NOCAS</name>
<keyword evidence="2" id="KW-1133">Transmembrane helix</keyword>
<comment type="caution">
    <text evidence="4">The sequence shown here is derived from an EMBL/GenBank/DDBJ whole genome shotgun (WGS) entry which is preliminary data.</text>
</comment>
<feature type="compositionally biased region" description="Low complexity" evidence="1">
    <location>
        <begin position="65"/>
        <end position="77"/>
    </location>
</feature>
<feature type="transmembrane region" description="Helical" evidence="2">
    <location>
        <begin position="179"/>
        <end position="202"/>
    </location>
</feature>
<keyword evidence="2" id="KW-0472">Membrane</keyword>
<keyword evidence="2" id="KW-0812">Transmembrane</keyword>
<feature type="domain" description="DUF4333" evidence="3">
    <location>
        <begin position="193"/>
        <end position="268"/>
    </location>
</feature>
<sequence>MAESCESGWPGAGGYRMYNDASGGEWMSGPYGPNGPGEGSNDPTQHWGGQQGAGGAGPTQHWGGAAQPPQQPQQAQPTQHWGDPNAQQPQQQWGQQPQQPAQPQWGQQPQQGGVPQQPTGPQQQWGQTQPPPQDWNAQAGNAQQQWGQQPQQQWGQQPAPQQQWGQQPQPSSGGKGKGLIIGLIAAGVLVLAAVVGLLLVVFSSDELDSAAVQDGVSRVLKDSYGIADVSDVSCPSGQEVKVDATFTCDLKVSGEAKKVTVKITKDDGTYEVGRPN</sequence>
<dbReference type="Proteomes" id="UP000017048">
    <property type="component" value="Unassembled WGS sequence"/>
</dbReference>
<evidence type="ECO:0000259" key="3">
    <source>
        <dbReference type="Pfam" id="PF14230"/>
    </source>
</evidence>
<feature type="region of interest" description="Disordered" evidence="1">
    <location>
        <begin position="1"/>
        <end position="175"/>
    </location>
</feature>
<reference evidence="4 5" key="1">
    <citation type="journal article" date="2014" name="BMC Genomics">
        <title>Genome based analysis of type-I polyketide synthase and nonribosomal peptide synthetase gene clusters in seven strains of five representative Nocardia species.</title>
        <authorList>
            <person name="Komaki H."/>
            <person name="Ichikawa N."/>
            <person name="Hosoyama A."/>
            <person name="Takahashi-Nakaguchi A."/>
            <person name="Matsuzawa T."/>
            <person name="Suzuki K."/>
            <person name="Fujita N."/>
            <person name="Gonoi T."/>
        </authorList>
    </citation>
    <scope>NUCLEOTIDE SEQUENCE [LARGE SCALE GENOMIC DNA]</scope>
    <source>
        <strain evidence="4 5">NBRC 15531</strain>
    </source>
</reference>
<evidence type="ECO:0000313" key="5">
    <source>
        <dbReference type="Proteomes" id="UP000017048"/>
    </source>
</evidence>
<feature type="compositionally biased region" description="Low complexity" evidence="1">
    <location>
        <begin position="135"/>
        <end position="169"/>
    </location>
</feature>
<dbReference type="Pfam" id="PF14230">
    <property type="entry name" value="DUF4333"/>
    <property type="match status" value="1"/>
</dbReference>
<dbReference type="InterPro" id="IPR025637">
    <property type="entry name" value="DUF4333"/>
</dbReference>
<organism evidence="4 5">
    <name type="scientific">Nocardia asteroides NBRC 15531</name>
    <dbReference type="NCBI Taxonomy" id="1110697"/>
    <lineage>
        <taxon>Bacteria</taxon>
        <taxon>Bacillati</taxon>
        <taxon>Actinomycetota</taxon>
        <taxon>Actinomycetes</taxon>
        <taxon>Mycobacteriales</taxon>
        <taxon>Nocardiaceae</taxon>
        <taxon>Nocardia</taxon>
    </lineage>
</organism>
<accession>U5EH98</accession>
<feature type="compositionally biased region" description="Low complexity" evidence="1">
    <location>
        <begin position="87"/>
        <end position="128"/>
    </location>
</feature>
<gene>
    <name evidence="4" type="ORF">NCAST_32_02210</name>
</gene>
<keyword evidence="5" id="KW-1185">Reference proteome</keyword>
<dbReference type="STRING" id="1824.SAMN05444423_10928"/>
<protein>
    <recommendedName>
        <fullName evidence="3">DUF4333 domain-containing protein</fullName>
    </recommendedName>
</protein>
<dbReference type="eggNOG" id="ENOG5033240">
    <property type="taxonomic scope" value="Bacteria"/>
</dbReference>
<evidence type="ECO:0000256" key="2">
    <source>
        <dbReference type="SAM" id="Phobius"/>
    </source>
</evidence>
<evidence type="ECO:0000313" key="4">
    <source>
        <dbReference type="EMBL" id="GAD85738.1"/>
    </source>
</evidence>